<dbReference type="EMBL" id="UYYB01127176">
    <property type="protein sequence ID" value="VDM84051.1"/>
    <property type="molecule type" value="Genomic_DNA"/>
</dbReference>
<protein>
    <submittedName>
        <fullName evidence="1">Uncharacterized protein</fullName>
    </submittedName>
</protein>
<organism evidence="1 2">
    <name type="scientific">Strongylus vulgaris</name>
    <name type="common">Blood worm</name>
    <dbReference type="NCBI Taxonomy" id="40348"/>
    <lineage>
        <taxon>Eukaryota</taxon>
        <taxon>Metazoa</taxon>
        <taxon>Ecdysozoa</taxon>
        <taxon>Nematoda</taxon>
        <taxon>Chromadorea</taxon>
        <taxon>Rhabditida</taxon>
        <taxon>Rhabditina</taxon>
        <taxon>Rhabditomorpha</taxon>
        <taxon>Strongyloidea</taxon>
        <taxon>Strongylidae</taxon>
        <taxon>Strongylus</taxon>
    </lineage>
</organism>
<gene>
    <name evidence="1" type="ORF">SVUK_LOCUS19049</name>
</gene>
<reference evidence="1 2" key="1">
    <citation type="submission" date="2018-11" db="EMBL/GenBank/DDBJ databases">
        <authorList>
            <consortium name="Pathogen Informatics"/>
        </authorList>
    </citation>
    <scope>NUCLEOTIDE SEQUENCE [LARGE SCALE GENOMIC DNA]</scope>
</reference>
<name>A0A3P7JEH9_STRVU</name>
<accession>A0A3P7JEH9</accession>
<dbReference type="AlphaFoldDB" id="A0A3P7JEH9"/>
<feature type="non-terminal residue" evidence="1">
    <location>
        <position position="151"/>
    </location>
</feature>
<evidence type="ECO:0000313" key="2">
    <source>
        <dbReference type="Proteomes" id="UP000270094"/>
    </source>
</evidence>
<dbReference type="Proteomes" id="UP000270094">
    <property type="component" value="Unassembled WGS sequence"/>
</dbReference>
<keyword evidence="2" id="KW-1185">Reference proteome</keyword>
<proteinExistence type="predicted"/>
<sequence length="151" mass="17598">MYMLLPIYSICNLNTVSWGTREDPRPQEKNDLAAKRRKTHHMDFVEKGGEGEMDGDWSLGCGSACRLLCCLKPDKMESSPQVWRINEKLAEISRKLERIERKQQPGLTRRAELETIDPEEEHFWLDVIDKYLSPLTLDPKEQERVRAALIE</sequence>
<dbReference type="OrthoDB" id="370884at2759"/>
<evidence type="ECO:0000313" key="1">
    <source>
        <dbReference type="EMBL" id="VDM84051.1"/>
    </source>
</evidence>